<dbReference type="Proteomes" id="UP000250831">
    <property type="component" value="Unassembled WGS sequence"/>
</dbReference>
<sequence length="254" mass="29225">MRQHILIIDDNLEILEFLSEELDENYHTHTAENGESAKQILDNEIIDLVISDIMMPGIDGFELCKFIKSDLNYCHIPVLLLTSKNSYAAHIEGLEVGADAYVQKPFPLELLLLQVDNLLKNRVNIKTHFAHAPFEDVRMLAPSKLDAEFLQKLDAYIKKNFKYPELGIDQLAEHMLMSRPTFYRKIKQLSALSPKELVDKIRLKKATELMAQNEFSLQQIATMVGYSSQSIFNKNFHKYYKVSPSTYLKSMPKA</sequence>
<proteinExistence type="predicted"/>
<dbReference type="Gene3D" id="1.10.10.60">
    <property type="entry name" value="Homeodomain-like"/>
    <property type="match status" value="1"/>
</dbReference>
<keyword evidence="3" id="KW-0804">Transcription</keyword>
<gene>
    <name evidence="7" type="ORF">DCO56_18315</name>
</gene>
<dbReference type="GO" id="GO:0043565">
    <property type="term" value="F:sequence-specific DNA binding"/>
    <property type="evidence" value="ECO:0007669"/>
    <property type="project" value="InterPro"/>
</dbReference>
<evidence type="ECO:0000256" key="3">
    <source>
        <dbReference type="ARBA" id="ARBA00023163"/>
    </source>
</evidence>
<dbReference type="PANTHER" id="PTHR43547:SF2">
    <property type="entry name" value="HYBRID SIGNAL TRANSDUCTION HISTIDINE KINASE C"/>
    <property type="match status" value="1"/>
</dbReference>
<protein>
    <submittedName>
        <fullName evidence="7">Two-component system response regulator</fullName>
    </submittedName>
</protein>
<feature type="modified residue" description="4-aspartylphosphate" evidence="4">
    <location>
        <position position="52"/>
    </location>
</feature>
<keyword evidence="8" id="KW-1185">Reference proteome</keyword>
<dbReference type="SMART" id="SM00448">
    <property type="entry name" value="REC"/>
    <property type="match status" value="1"/>
</dbReference>
<feature type="domain" description="Response regulatory" evidence="6">
    <location>
        <begin position="4"/>
        <end position="119"/>
    </location>
</feature>
<dbReference type="InterPro" id="IPR018060">
    <property type="entry name" value="HTH_AraC"/>
</dbReference>
<keyword evidence="2" id="KW-0805">Transcription regulation</keyword>
<dbReference type="GO" id="GO:0003700">
    <property type="term" value="F:DNA-binding transcription factor activity"/>
    <property type="evidence" value="ECO:0007669"/>
    <property type="project" value="InterPro"/>
</dbReference>
<dbReference type="SMART" id="SM00342">
    <property type="entry name" value="HTH_ARAC"/>
    <property type="match status" value="1"/>
</dbReference>
<keyword evidence="1 4" id="KW-0597">Phosphoprotein</keyword>
<dbReference type="InterPro" id="IPR011006">
    <property type="entry name" value="CheY-like_superfamily"/>
</dbReference>
<dbReference type="PROSITE" id="PS01124">
    <property type="entry name" value="HTH_ARAC_FAMILY_2"/>
    <property type="match status" value="1"/>
</dbReference>
<evidence type="ECO:0000256" key="1">
    <source>
        <dbReference type="ARBA" id="ARBA00022553"/>
    </source>
</evidence>
<dbReference type="CDD" id="cd17574">
    <property type="entry name" value="REC_OmpR"/>
    <property type="match status" value="1"/>
</dbReference>
<evidence type="ECO:0000313" key="8">
    <source>
        <dbReference type="Proteomes" id="UP000250831"/>
    </source>
</evidence>
<comment type="caution">
    <text evidence="7">The sequence shown here is derived from an EMBL/GenBank/DDBJ whole genome shotgun (WGS) entry which is preliminary data.</text>
</comment>
<dbReference type="RefSeq" id="WP_108635213.1">
    <property type="nucleotide sequence ID" value="NZ_QCXX01000005.1"/>
</dbReference>
<dbReference type="InterPro" id="IPR001789">
    <property type="entry name" value="Sig_transdc_resp-reg_receiver"/>
</dbReference>
<dbReference type="Pfam" id="PF00072">
    <property type="entry name" value="Response_reg"/>
    <property type="match status" value="1"/>
</dbReference>
<dbReference type="PROSITE" id="PS50110">
    <property type="entry name" value="RESPONSE_REGULATORY"/>
    <property type="match status" value="1"/>
</dbReference>
<evidence type="ECO:0000256" key="4">
    <source>
        <dbReference type="PROSITE-ProRule" id="PRU00169"/>
    </source>
</evidence>
<evidence type="ECO:0000313" key="7">
    <source>
        <dbReference type="EMBL" id="PUV22878.1"/>
    </source>
</evidence>
<organism evidence="7 8">
    <name type="scientific">Sphingobacterium athyrii</name>
    <dbReference type="NCBI Taxonomy" id="2152717"/>
    <lineage>
        <taxon>Bacteria</taxon>
        <taxon>Pseudomonadati</taxon>
        <taxon>Bacteroidota</taxon>
        <taxon>Sphingobacteriia</taxon>
        <taxon>Sphingobacteriales</taxon>
        <taxon>Sphingobacteriaceae</taxon>
        <taxon>Sphingobacterium</taxon>
    </lineage>
</organism>
<dbReference type="PANTHER" id="PTHR43547">
    <property type="entry name" value="TWO-COMPONENT HISTIDINE KINASE"/>
    <property type="match status" value="1"/>
</dbReference>
<reference evidence="7 8" key="1">
    <citation type="submission" date="2018-04" db="EMBL/GenBank/DDBJ databases">
        <title>Sphingobacterium sp. M46 Genome.</title>
        <authorList>
            <person name="Cheng J."/>
            <person name="Li Y."/>
        </authorList>
    </citation>
    <scope>NUCLEOTIDE SEQUENCE [LARGE SCALE GENOMIC DNA]</scope>
    <source>
        <strain evidence="7 8">M46</strain>
    </source>
</reference>
<dbReference type="SUPFAM" id="SSF46689">
    <property type="entry name" value="Homeodomain-like"/>
    <property type="match status" value="1"/>
</dbReference>
<dbReference type="InterPro" id="IPR009057">
    <property type="entry name" value="Homeodomain-like_sf"/>
</dbReference>
<name>A0A363NQ32_9SPHI</name>
<feature type="domain" description="HTH araC/xylS-type" evidence="5">
    <location>
        <begin position="151"/>
        <end position="250"/>
    </location>
</feature>
<evidence type="ECO:0000259" key="6">
    <source>
        <dbReference type="PROSITE" id="PS50110"/>
    </source>
</evidence>
<evidence type="ECO:0000256" key="2">
    <source>
        <dbReference type="ARBA" id="ARBA00023015"/>
    </source>
</evidence>
<dbReference type="OrthoDB" id="9809670at2"/>
<accession>A0A363NQ32</accession>
<evidence type="ECO:0000259" key="5">
    <source>
        <dbReference type="PROSITE" id="PS01124"/>
    </source>
</evidence>
<dbReference type="AlphaFoldDB" id="A0A363NQ32"/>
<dbReference type="GO" id="GO:0000155">
    <property type="term" value="F:phosphorelay sensor kinase activity"/>
    <property type="evidence" value="ECO:0007669"/>
    <property type="project" value="TreeGrafter"/>
</dbReference>
<dbReference type="Gene3D" id="3.40.50.2300">
    <property type="match status" value="1"/>
</dbReference>
<dbReference type="Pfam" id="PF12833">
    <property type="entry name" value="HTH_18"/>
    <property type="match status" value="1"/>
</dbReference>
<dbReference type="SUPFAM" id="SSF52172">
    <property type="entry name" value="CheY-like"/>
    <property type="match status" value="1"/>
</dbReference>
<dbReference type="EMBL" id="QCXX01000005">
    <property type="protein sequence ID" value="PUV22878.1"/>
    <property type="molecule type" value="Genomic_DNA"/>
</dbReference>